<evidence type="ECO:0000313" key="2">
    <source>
        <dbReference type="EMBL" id="STZ27086.1"/>
    </source>
</evidence>
<dbReference type="RefSeq" id="WP_115090098.1">
    <property type="nucleotide sequence ID" value="NZ_CP068107.1"/>
</dbReference>
<sequence length="317" mass="35723">MFLLFQKRDFSALVSDTFTFFRLEGKNYFKHFLKLCGIPLFLALVFIYLLADIGISSATTALRPAGLNDEAFFRAVFDDHLGVSILAIVGVFVVALIMGIVCYTYPVFYLKNLGDATEAQPADQNLIGKQIKGKLGAIIVFFLGTTFIMMPLVMILFSISVLLVFLIIGIPILLLMVPTFYSVFTLAIYEYLIKNTGFFTAYGNAFKYVRNNYWSIIGNTFVFYIITSLITFIPSLIIQLLTLGGGAFFDTLNLEDQSFSAVLTWGIVLVYFIYILLATLAQNIMFINQGIIYYSEREKEENFFTKSKIDSIGSNNE</sequence>
<proteinExistence type="predicted"/>
<feature type="transmembrane region" description="Helical" evidence="1">
    <location>
        <begin position="32"/>
        <end position="51"/>
    </location>
</feature>
<keyword evidence="1" id="KW-0812">Transmembrane</keyword>
<feature type="transmembrane region" description="Helical" evidence="1">
    <location>
        <begin position="213"/>
        <end position="238"/>
    </location>
</feature>
<dbReference type="Proteomes" id="UP000255024">
    <property type="component" value="Unassembled WGS sequence"/>
</dbReference>
<evidence type="ECO:0008006" key="4">
    <source>
        <dbReference type="Google" id="ProtNLM"/>
    </source>
</evidence>
<reference evidence="2 3" key="1">
    <citation type="submission" date="2018-06" db="EMBL/GenBank/DDBJ databases">
        <authorList>
            <consortium name="Pathogen Informatics"/>
            <person name="Doyle S."/>
        </authorList>
    </citation>
    <scope>NUCLEOTIDE SEQUENCE [LARGE SCALE GENOMIC DNA]</scope>
    <source>
        <strain evidence="2 3">NCTC11179</strain>
    </source>
</reference>
<feature type="transmembrane region" description="Helical" evidence="1">
    <location>
        <begin position="81"/>
        <end position="103"/>
    </location>
</feature>
<dbReference type="AlphaFoldDB" id="A0A378RJ52"/>
<feature type="transmembrane region" description="Helical" evidence="1">
    <location>
        <begin position="163"/>
        <end position="192"/>
    </location>
</feature>
<protein>
    <recommendedName>
        <fullName evidence="4">Glycerophosphoryl diester phosphodiesterase membrane domain-containing protein</fullName>
    </recommendedName>
</protein>
<keyword evidence="1" id="KW-1133">Transmembrane helix</keyword>
<keyword evidence="3" id="KW-1185">Reference proteome</keyword>
<keyword evidence="1" id="KW-0472">Membrane</keyword>
<dbReference type="EMBL" id="UGQL01000001">
    <property type="protein sequence ID" value="STZ27086.1"/>
    <property type="molecule type" value="Genomic_DNA"/>
</dbReference>
<organism evidence="2 3">
    <name type="scientific">Myroides odoratus</name>
    <name type="common">Flavobacterium odoratum</name>
    <dbReference type="NCBI Taxonomy" id="256"/>
    <lineage>
        <taxon>Bacteria</taxon>
        <taxon>Pseudomonadati</taxon>
        <taxon>Bacteroidota</taxon>
        <taxon>Flavobacteriia</taxon>
        <taxon>Flavobacteriales</taxon>
        <taxon>Flavobacteriaceae</taxon>
        <taxon>Myroides</taxon>
    </lineage>
</organism>
<evidence type="ECO:0000313" key="3">
    <source>
        <dbReference type="Proteomes" id="UP000255024"/>
    </source>
</evidence>
<evidence type="ECO:0000256" key="1">
    <source>
        <dbReference type="SAM" id="Phobius"/>
    </source>
</evidence>
<accession>A0A378RJ52</accession>
<feature type="transmembrane region" description="Helical" evidence="1">
    <location>
        <begin position="135"/>
        <end position="157"/>
    </location>
</feature>
<gene>
    <name evidence="2" type="ORF">NCTC11179_00616</name>
</gene>
<feature type="transmembrane region" description="Helical" evidence="1">
    <location>
        <begin position="258"/>
        <end position="277"/>
    </location>
</feature>
<name>A0A378RJ52_MYROD</name>